<dbReference type="OrthoDB" id="1065058at2759"/>
<name>A0A6A5BPS7_NAEFO</name>
<sequence length="281" mass="31831">MSQPPFPVPSSSSSLSDDSSSSSTQSEPTMTTTPSEHQHSQPNHHVVRYFFFDLDDCLYPKSSGVNIHVRNRIAQYLSEQLGIENAMEKSVNLYLQHGTTLRGLIAEGYNVDPITFYHYVHSGFDLDGVQQHDEELHSMIAKLKQNVDKVVLFTNSDKRHAKRLLNHLGILELFDQIVCYEDLELSVKPHPHAYELAAEISGLPSGSLENHTPSWKDMIVNSQLEIYFADDNLKNVMAAFDMGWNACWVCEQEGVQPPPNEGIPFVQDVKQLPKVWPHLFQ</sequence>
<dbReference type="RefSeq" id="XP_044561525.1">
    <property type="nucleotide sequence ID" value="XM_044707486.1"/>
</dbReference>
<dbReference type="GeneID" id="68111325"/>
<dbReference type="InterPro" id="IPR036412">
    <property type="entry name" value="HAD-like_sf"/>
</dbReference>
<dbReference type="SFLD" id="SFLDG01129">
    <property type="entry name" value="C1.5:_HAD__Beta-PGM__Phosphata"/>
    <property type="match status" value="1"/>
</dbReference>
<evidence type="ECO:0008006" key="4">
    <source>
        <dbReference type="Google" id="ProtNLM"/>
    </source>
</evidence>
<dbReference type="Proteomes" id="UP000444721">
    <property type="component" value="Unassembled WGS sequence"/>
</dbReference>
<dbReference type="InterPro" id="IPR010237">
    <property type="entry name" value="Pyr-5-nucltdase"/>
</dbReference>
<dbReference type="GO" id="GO:0009166">
    <property type="term" value="P:nucleotide catabolic process"/>
    <property type="evidence" value="ECO:0007669"/>
    <property type="project" value="TreeGrafter"/>
</dbReference>
<evidence type="ECO:0000313" key="3">
    <source>
        <dbReference type="Proteomes" id="UP000444721"/>
    </source>
</evidence>
<dbReference type="VEuPathDB" id="AmoebaDB:NfTy_069000"/>
<dbReference type="SFLD" id="SFLDS00003">
    <property type="entry name" value="Haloacid_Dehalogenase"/>
    <property type="match status" value="1"/>
</dbReference>
<comment type="caution">
    <text evidence="2">The sequence shown here is derived from an EMBL/GenBank/DDBJ whole genome shotgun (WGS) entry which is preliminary data.</text>
</comment>
<dbReference type="SFLD" id="SFLDG01132">
    <property type="entry name" value="C1.5.3:_5'-Nucleotidase_Like"/>
    <property type="match status" value="1"/>
</dbReference>
<proteinExistence type="predicted"/>
<dbReference type="OMA" id="NACWVCE"/>
<reference evidence="2 3" key="1">
    <citation type="journal article" date="2019" name="Sci. Rep.">
        <title>Nanopore sequencing improves the draft genome of the human pathogenic amoeba Naegleria fowleri.</title>
        <authorList>
            <person name="Liechti N."/>
            <person name="Schurch N."/>
            <person name="Bruggmann R."/>
            <person name="Wittwer M."/>
        </authorList>
    </citation>
    <scope>NUCLEOTIDE SEQUENCE [LARGE SCALE GENOMIC DNA]</scope>
    <source>
        <strain evidence="2 3">ATCC 30894</strain>
    </source>
</reference>
<dbReference type="SUPFAM" id="SSF56784">
    <property type="entry name" value="HAD-like"/>
    <property type="match status" value="1"/>
</dbReference>
<feature type="compositionally biased region" description="Low complexity" evidence="1">
    <location>
        <begin position="9"/>
        <end position="35"/>
    </location>
</feature>
<keyword evidence="3" id="KW-1185">Reference proteome</keyword>
<dbReference type="Pfam" id="PF00702">
    <property type="entry name" value="Hydrolase"/>
    <property type="match status" value="1"/>
</dbReference>
<evidence type="ECO:0000313" key="2">
    <source>
        <dbReference type="EMBL" id="KAF0976812.1"/>
    </source>
</evidence>
<dbReference type="AlphaFoldDB" id="A0A6A5BPS7"/>
<dbReference type="GO" id="GO:0008252">
    <property type="term" value="F:nucleotidase activity"/>
    <property type="evidence" value="ECO:0007669"/>
    <property type="project" value="TreeGrafter"/>
</dbReference>
<dbReference type="PANTHER" id="PTHR47438:SF1">
    <property type="entry name" value="PHOSPHATE METABOLISM PROTEIN 8-RELATED"/>
    <property type="match status" value="1"/>
</dbReference>
<dbReference type="PANTHER" id="PTHR47438">
    <property type="entry name" value="PHOSPHATE METABOLISM PROTEIN 8-RELATED"/>
    <property type="match status" value="1"/>
</dbReference>
<evidence type="ECO:0000256" key="1">
    <source>
        <dbReference type="SAM" id="MobiDB-lite"/>
    </source>
</evidence>
<dbReference type="VEuPathDB" id="AmoebaDB:NF0087720"/>
<accession>A0A6A5BPS7</accession>
<dbReference type="InterPro" id="IPR052791">
    <property type="entry name" value="SSM1_domain"/>
</dbReference>
<dbReference type="EMBL" id="VFQX01000036">
    <property type="protein sequence ID" value="KAF0976812.1"/>
    <property type="molecule type" value="Genomic_DNA"/>
</dbReference>
<dbReference type="InterPro" id="IPR023214">
    <property type="entry name" value="HAD_sf"/>
</dbReference>
<dbReference type="Gene3D" id="1.10.150.450">
    <property type="match status" value="1"/>
</dbReference>
<dbReference type="VEuPathDB" id="AmoebaDB:FDP41_004107"/>
<organism evidence="2 3">
    <name type="scientific">Naegleria fowleri</name>
    <name type="common">Brain eating amoeba</name>
    <dbReference type="NCBI Taxonomy" id="5763"/>
    <lineage>
        <taxon>Eukaryota</taxon>
        <taxon>Discoba</taxon>
        <taxon>Heterolobosea</taxon>
        <taxon>Tetramitia</taxon>
        <taxon>Eutetramitia</taxon>
        <taxon>Vahlkampfiidae</taxon>
        <taxon>Naegleria</taxon>
    </lineage>
</organism>
<gene>
    <name evidence="2" type="ORF">FDP41_004107</name>
</gene>
<dbReference type="GO" id="GO:0006206">
    <property type="term" value="P:pyrimidine nucleobase metabolic process"/>
    <property type="evidence" value="ECO:0007669"/>
    <property type="project" value="TreeGrafter"/>
</dbReference>
<feature type="region of interest" description="Disordered" evidence="1">
    <location>
        <begin position="1"/>
        <end position="41"/>
    </location>
</feature>
<protein>
    <recommendedName>
        <fullName evidence="4">Pyrimidine 5'-nucleotidase</fullName>
    </recommendedName>
</protein>
<dbReference type="Gene3D" id="3.40.50.1000">
    <property type="entry name" value="HAD superfamily/HAD-like"/>
    <property type="match status" value="1"/>
</dbReference>